<reference evidence="1" key="1">
    <citation type="journal article" date="2022" name="bioRxiv">
        <title>Deciphering the potential niche of two novel black yeast fungi from a biological soil crust based on their genomes, phenotypes, and melanin regulation.</title>
        <authorList>
            <consortium name="DOE Joint Genome Institute"/>
            <person name="Carr E.C."/>
            <person name="Barton Q."/>
            <person name="Grambo S."/>
            <person name="Sullivan M."/>
            <person name="Renfro C.M."/>
            <person name="Kuo A."/>
            <person name="Pangilinan J."/>
            <person name="Lipzen A."/>
            <person name="Keymanesh K."/>
            <person name="Savage E."/>
            <person name="Barry K."/>
            <person name="Grigoriev I.V."/>
            <person name="Riekhof W.R."/>
            <person name="Harris S.S."/>
        </authorList>
    </citation>
    <scope>NUCLEOTIDE SEQUENCE</scope>
    <source>
        <strain evidence="1">JF 03-4F</strain>
    </source>
</reference>
<proteinExistence type="predicted"/>
<accession>A0AAN6DQ00</accession>
<dbReference type="Proteomes" id="UP001203852">
    <property type="component" value="Unassembled WGS sequence"/>
</dbReference>
<dbReference type="EMBL" id="MU404359">
    <property type="protein sequence ID" value="KAI1610081.1"/>
    <property type="molecule type" value="Genomic_DNA"/>
</dbReference>
<dbReference type="InterPro" id="IPR036380">
    <property type="entry name" value="Isochorismatase-like_sf"/>
</dbReference>
<dbReference type="AlphaFoldDB" id="A0AAN6DQ00"/>
<comment type="caution">
    <text evidence="1">The sequence shown here is derived from an EMBL/GenBank/DDBJ whole genome shotgun (WGS) entry which is preliminary data.</text>
</comment>
<name>A0AAN6DQ00_9EURO</name>
<keyword evidence="2" id="KW-1185">Reference proteome</keyword>
<evidence type="ECO:0000313" key="2">
    <source>
        <dbReference type="Proteomes" id="UP001203852"/>
    </source>
</evidence>
<dbReference type="SUPFAM" id="SSF52499">
    <property type="entry name" value="Isochorismatase-like hydrolases"/>
    <property type="match status" value="1"/>
</dbReference>
<gene>
    <name evidence="1" type="ORF">EDD36DRAFT_445471</name>
</gene>
<evidence type="ECO:0000313" key="1">
    <source>
        <dbReference type="EMBL" id="KAI1610081.1"/>
    </source>
</evidence>
<sequence>MCSGLIGSVLLVVNHQLGLLQLVKDYTTAEFRNNVLAHAAFGKLFDLPVVIILHAKLELAASFSNKR</sequence>
<organism evidence="1 2">
    <name type="scientific">Exophiala viscosa</name>
    <dbReference type="NCBI Taxonomy" id="2486360"/>
    <lineage>
        <taxon>Eukaryota</taxon>
        <taxon>Fungi</taxon>
        <taxon>Dikarya</taxon>
        <taxon>Ascomycota</taxon>
        <taxon>Pezizomycotina</taxon>
        <taxon>Eurotiomycetes</taxon>
        <taxon>Chaetothyriomycetidae</taxon>
        <taxon>Chaetothyriales</taxon>
        <taxon>Herpotrichiellaceae</taxon>
        <taxon>Exophiala</taxon>
    </lineage>
</organism>
<protein>
    <submittedName>
        <fullName evidence="1">Uncharacterized protein</fullName>
    </submittedName>
</protein>